<dbReference type="Pfam" id="PF00990">
    <property type="entry name" value="GGDEF"/>
    <property type="match status" value="1"/>
</dbReference>
<feature type="transmembrane region" description="Helical" evidence="3">
    <location>
        <begin position="20"/>
        <end position="44"/>
    </location>
</feature>
<evidence type="ECO:0000256" key="3">
    <source>
        <dbReference type="SAM" id="Phobius"/>
    </source>
</evidence>
<dbReference type="GO" id="GO:1902201">
    <property type="term" value="P:negative regulation of bacterial-type flagellum-dependent cell motility"/>
    <property type="evidence" value="ECO:0007669"/>
    <property type="project" value="TreeGrafter"/>
</dbReference>
<gene>
    <name evidence="5" type="ORF">GCM10011335_51260</name>
</gene>
<keyword evidence="3" id="KW-1133">Transmembrane helix</keyword>
<dbReference type="InterPro" id="IPR029787">
    <property type="entry name" value="Nucleotide_cyclase"/>
</dbReference>
<reference evidence="5" key="1">
    <citation type="journal article" date="2014" name="Int. J. Syst. Evol. Microbiol.">
        <title>Complete genome sequence of Corynebacterium casei LMG S-19264T (=DSM 44701T), isolated from a smear-ripened cheese.</title>
        <authorList>
            <consortium name="US DOE Joint Genome Institute (JGI-PGF)"/>
            <person name="Walter F."/>
            <person name="Albersmeier A."/>
            <person name="Kalinowski J."/>
            <person name="Ruckert C."/>
        </authorList>
    </citation>
    <scope>NUCLEOTIDE SEQUENCE</scope>
    <source>
        <strain evidence="5">CGMCC 1.15493</strain>
    </source>
</reference>
<evidence type="ECO:0000259" key="4">
    <source>
        <dbReference type="PROSITE" id="PS50887"/>
    </source>
</evidence>
<keyword evidence="6" id="KW-1185">Reference proteome</keyword>
<dbReference type="EMBL" id="BMJJ01000019">
    <property type="protein sequence ID" value="GGD42310.1"/>
    <property type="molecule type" value="Genomic_DNA"/>
</dbReference>
<evidence type="ECO:0000256" key="2">
    <source>
        <dbReference type="ARBA" id="ARBA00034247"/>
    </source>
</evidence>
<dbReference type="InterPro" id="IPR000160">
    <property type="entry name" value="GGDEF_dom"/>
</dbReference>
<protein>
    <recommendedName>
        <fullName evidence="1">diguanylate cyclase</fullName>
        <ecNumber evidence="1">2.7.7.65</ecNumber>
    </recommendedName>
</protein>
<comment type="catalytic activity">
    <reaction evidence="2">
        <text>2 GTP = 3',3'-c-di-GMP + 2 diphosphate</text>
        <dbReference type="Rhea" id="RHEA:24898"/>
        <dbReference type="ChEBI" id="CHEBI:33019"/>
        <dbReference type="ChEBI" id="CHEBI:37565"/>
        <dbReference type="ChEBI" id="CHEBI:58805"/>
        <dbReference type="EC" id="2.7.7.65"/>
    </reaction>
</comment>
<dbReference type="GO" id="GO:0052621">
    <property type="term" value="F:diguanylate cyclase activity"/>
    <property type="evidence" value="ECO:0007669"/>
    <property type="project" value="UniProtKB-EC"/>
</dbReference>
<dbReference type="FunFam" id="3.30.70.270:FF:000001">
    <property type="entry name" value="Diguanylate cyclase domain protein"/>
    <property type="match status" value="1"/>
</dbReference>
<dbReference type="PROSITE" id="PS50887">
    <property type="entry name" value="GGDEF"/>
    <property type="match status" value="1"/>
</dbReference>
<evidence type="ECO:0000313" key="6">
    <source>
        <dbReference type="Proteomes" id="UP000613160"/>
    </source>
</evidence>
<evidence type="ECO:0000256" key="1">
    <source>
        <dbReference type="ARBA" id="ARBA00012528"/>
    </source>
</evidence>
<dbReference type="EC" id="2.7.7.65" evidence="1"/>
<dbReference type="GO" id="GO:0005886">
    <property type="term" value="C:plasma membrane"/>
    <property type="evidence" value="ECO:0007669"/>
    <property type="project" value="TreeGrafter"/>
</dbReference>
<dbReference type="SUPFAM" id="SSF55073">
    <property type="entry name" value="Nucleotide cyclase"/>
    <property type="match status" value="1"/>
</dbReference>
<accession>A0A916YER0</accession>
<dbReference type="Gene3D" id="3.30.70.270">
    <property type="match status" value="1"/>
</dbReference>
<reference evidence="5" key="2">
    <citation type="submission" date="2020-09" db="EMBL/GenBank/DDBJ databases">
        <authorList>
            <person name="Sun Q."/>
            <person name="Zhou Y."/>
        </authorList>
    </citation>
    <scope>NUCLEOTIDE SEQUENCE</scope>
    <source>
        <strain evidence="5">CGMCC 1.15493</strain>
    </source>
</reference>
<dbReference type="AlphaFoldDB" id="A0A916YER0"/>
<proteinExistence type="predicted"/>
<feature type="domain" description="GGDEF" evidence="4">
    <location>
        <begin position="161"/>
        <end position="291"/>
    </location>
</feature>
<feature type="transmembrane region" description="Helical" evidence="3">
    <location>
        <begin position="50"/>
        <end position="72"/>
    </location>
</feature>
<dbReference type="NCBIfam" id="TIGR00254">
    <property type="entry name" value="GGDEF"/>
    <property type="match status" value="1"/>
</dbReference>
<keyword evidence="3" id="KW-0812">Transmembrane</keyword>
<keyword evidence="3" id="KW-0472">Membrane</keyword>
<dbReference type="InterPro" id="IPR050469">
    <property type="entry name" value="Diguanylate_Cyclase"/>
</dbReference>
<dbReference type="GO" id="GO:0043709">
    <property type="term" value="P:cell adhesion involved in single-species biofilm formation"/>
    <property type="evidence" value="ECO:0007669"/>
    <property type="project" value="TreeGrafter"/>
</dbReference>
<dbReference type="CDD" id="cd01949">
    <property type="entry name" value="GGDEF"/>
    <property type="match status" value="1"/>
</dbReference>
<organism evidence="5 6">
    <name type="scientific">Aureimonas glaciei</name>
    <dbReference type="NCBI Taxonomy" id="1776957"/>
    <lineage>
        <taxon>Bacteria</taxon>
        <taxon>Pseudomonadati</taxon>
        <taxon>Pseudomonadota</taxon>
        <taxon>Alphaproteobacteria</taxon>
        <taxon>Hyphomicrobiales</taxon>
        <taxon>Aurantimonadaceae</taxon>
        <taxon>Aureimonas</taxon>
    </lineage>
</organism>
<dbReference type="InterPro" id="IPR043128">
    <property type="entry name" value="Rev_trsase/Diguanyl_cyclase"/>
</dbReference>
<name>A0A916YER0_9HYPH</name>
<comment type="caution">
    <text evidence="5">The sequence shown here is derived from an EMBL/GenBank/DDBJ whole genome shotgun (WGS) entry which is preliminary data.</text>
</comment>
<dbReference type="PANTHER" id="PTHR45138">
    <property type="entry name" value="REGULATORY COMPONENTS OF SENSORY TRANSDUCTION SYSTEM"/>
    <property type="match status" value="1"/>
</dbReference>
<dbReference type="Proteomes" id="UP000613160">
    <property type="component" value="Unassembled WGS sequence"/>
</dbReference>
<dbReference type="PANTHER" id="PTHR45138:SF9">
    <property type="entry name" value="DIGUANYLATE CYCLASE DGCM-RELATED"/>
    <property type="match status" value="1"/>
</dbReference>
<sequence length="291" mass="31287">MRLYSIMQNLSWPKSYVGRIFLLCFVGTHIPLLGLVALVLLNHGAGQPDLYWTLGVALAGTLVATGFTFYAMGCMLQPVVKTTAALDQYVGHGVKPDLPVVYADEAGRLMASVQSTVLKLGSAIEELTLISITDPLTGARNRRWLNEIGIPDYERRRAGGSPFSLLTVDLDNFKAINDTHGHATGDQVLMAVADAILTSTRAGDHVVRTGGDEFCVLLPATDRQGVRDVAERIRSSIAGASEITSPDYQVTISIGGATARDAQCSFTDLYRQADANLYKAKNNGRDNAVTA</sequence>
<evidence type="ECO:0000313" key="5">
    <source>
        <dbReference type="EMBL" id="GGD42310.1"/>
    </source>
</evidence>
<dbReference type="SMART" id="SM00267">
    <property type="entry name" value="GGDEF"/>
    <property type="match status" value="1"/>
</dbReference>